<dbReference type="EMBL" id="BFEA01000223">
    <property type="protein sequence ID" value="GBG75360.1"/>
    <property type="molecule type" value="Genomic_DNA"/>
</dbReference>
<accession>A0A388KZ75</accession>
<dbReference type="AlphaFoldDB" id="A0A388KZ75"/>
<gene>
    <name evidence="2" type="ORF">CBR_g19992</name>
</gene>
<organism evidence="2 3">
    <name type="scientific">Chara braunii</name>
    <name type="common">Braun's stonewort</name>
    <dbReference type="NCBI Taxonomy" id="69332"/>
    <lineage>
        <taxon>Eukaryota</taxon>
        <taxon>Viridiplantae</taxon>
        <taxon>Streptophyta</taxon>
        <taxon>Charophyceae</taxon>
        <taxon>Charales</taxon>
        <taxon>Characeae</taxon>
        <taxon>Chara</taxon>
    </lineage>
</organism>
<name>A0A388KZ75_CHABU</name>
<proteinExistence type="predicted"/>
<keyword evidence="3" id="KW-1185">Reference proteome</keyword>
<dbReference type="Proteomes" id="UP000265515">
    <property type="component" value="Unassembled WGS sequence"/>
</dbReference>
<dbReference type="Gramene" id="GBG75360">
    <property type="protein sequence ID" value="GBG75360"/>
    <property type="gene ID" value="CBR_g19992"/>
</dbReference>
<evidence type="ECO:0000313" key="2">
    <source>
        <dbReference type="EMBL" id="GBG75360.1"/>
    </source>
</evidence>
<evidence type="ECO:0000256" key="1">
    <source>
        <dbReference type="SAM" id="MobiDB-lite"/>
    </source>
</evidence>
<comment type="caution">
    <text evidence="2">The sequence shown here is derived from an EMBL/GenBank/DDBJ whole genome shotgun (WGS) entry which is preliminary data.</text>
</comment>
<reference evidence="2 3" key="1">
    <citation type="journal article" date="2018" name="Cell">
        <title>The Chara Genome: Secondary Complexity and Implications for Plant Terrestrialization.</title>
        <authorList>
            <person name="Nishiyama T."/>
            <person name="Sakayama H."/>
            <person name="Vries J.D."/>
            <person name="Buschmann H."/>
            <person name="Saint-Marcoux D."/>
            <person name="Ullrich K.K."/>
            <person name="Haas F.B."/>
            <person name="Vanderstraeten L."/>
            <person name="Becker D."/>
            <person name="Lang D."/>
            <person name="Vosolsobe S."/>
            <person name="Rombauts S."/>
            <person name="Wilhelmsson P.K.I."/>
            <person name="Janitza P."/>
            <person name="Kern R."/>
            <person name="Heyl A."/>
            <person name="Rumpler F."/>
            <person name="Villalobos L.I.A.C."/>
            <person name="Clay J.M."/>
            <person name="Skokan R."/>
            <person name="Toyoda A."/>
            <person name="Suzuki Y."/>
            <person name="Kagoshima H."/>
            <person name="Schijlen E."/>
            <person name="Tajeshwar N."/>
            <person name="Catarino B."/>
            <person name="Hetherington A.J."/>
            <person name="Saltykova A."/>
            <person name="Bonnot C."/>
            <person name="Breuninger H."/>
            <person name="Symeonidi A."/>
            <person name="Radhakrishnan G.V."/>
            <person name="Van Nieuwerburgh F."/>
            <person name="Deforce D."/>
            <person name="Chang C."/>
            <person name="Karol K.G."/>
            <person name="Hedrich R."/>
            <person name="Ulvskov P."/>
            <person name="Glockner G."/>
            <person name="Delwiche C.F."/>
            <person name="Petrasek J."/>
            <person name="Van de Peer Y."/>
            <person name="Friml J."/>
            <person name="Beilby M."/>
            <person name="Dolan L."/>
            <person name="Kohara Y."/>
            <person name="Sugano S."/>
            <person name="Fujiyama A."/>
            <person name="Delaux P.-M."/>
            <person name="Quint M."/>
            <person name="TheiBen G."/>
            <person name="Hagemann M."/>
            <person name="Harholt J."/>
            <person name="Dunand C."/>
            <person name="Zachgo S."/>
            <person name="Langdale J."/>
            <person name="Maumus F."/>
            <person name="Straeten D.V.D."/>
            <person name="Gould S.B."/>
            <person name="Rensing S.A."/>
        </authorList>
    </citation>
    <scope>NUCLEOTIDE SEQUENCE [LARGE SCALE GENOMIC DNA]</scope>
    <source>
        <strain evidence="2 3">S276</strain>
    </source>
</reference>
<feature type="region of interest" description="Disordered" evidence="1">
    <location>
        <begin position="19"/>
        <end position="59"/>
    </location>
</feature>
<protein>
    <submittedName>
        <fullName evidence="2">Uncharacterized protein</fullName>
    </submittedName>
</protein>
<feature type="compositionally biased region" description="Basic and acidic residues" evidence="1">
    <location>
        <begin position="40"/>
        <end position="59"/>
    </location>
</feature>
<evidence type="ECO:0000313" key="3">
    <source>
        <dbReference type="Proteomes" id="UP000265515"/>
    </source>
</evidence>
<sequence length="135" mass="14846">MARGSAYGSMAYGGSISYVTPESEFGRRPKHGTVPTNQDRVAREVKTRTGPKDKDKDKDVEEVGMLIGIRDQGNEEQKIEEVGIKVETWGSSKEVRIWKGKNTSRGMVVVMTKAMEGGLVEEMGHGMDRVLAEDG</sequence>